<organism evidence="11 12">
    <name type="scientific">Blomia tropicalis</name>
    <name type="common">Mite</name>
    <dbReference type="NCBI Taxonomy" id="40697"/>
    <lineage>
        <taxon>Eukaryota</taxon>
        <taxon>Metazoa</taxon>
        <taxon>Ecdysozoa</taxon>
        <taxon>Arthropoda</taxon>
        <taxon>Chelicerata</taxon>
        <taxon>Arachnida</taxon>
        <taxon>Acari</taxon>
        <taxon>Acariformes</taxon>
        <taxon>Sarcoptiformes</taxon>
        <taxon>Astigmata</taxon>
        <taxon>Glycyphagoidea</taxon>
        <taxon>Echimyopodidae</taxon>
        <taxon>Blomia</taxon>
    </lineage>
</organism>
<dbReference type="SUPFAM" id="SSF51197">
    <property type="entry name" value="Clavaminate synthase-like"/>
    <property type="match status" value="1"/>
</dbReference>
<evidence type="ECO:0000313" key="12">
    <source>
        <dbReference type="Proteomes" id="UP001142055"/>
    </source>
</evidence>
<dbReference type="OrthoDB" id="412814at2759"/>
<sequence>MKSLELSQYILTNSVVPNSIYYVPDFIDTEQEQFLISNVLNAPKPKWTFLGNRSLQNWGGFPHPKGMVVEALPSWLKTYTEMVGNLDLFDGNTPNHVLMNCYHAGQGIMAHEDGPLFYPTVTTINTGSHTVLNFYSKPDDDQIRKYCFSLLLMPRSLLVLKHEAYTKYLHEIEELTFDKINLSYNFYDGGQIFQDFKYIANLDRIPLEQIQSKTNVDIERKSGEGIISLTRQVRYSFTIRYVPKVMNLNIKKLFVK</sequence>
<keyword evidence="6 9" id="KW-0560">Oxidoreductase</keyword>
<evidence type="ECO:0000256" key="1">
    <source>
        <dbReference type="ARBA" id="ARBA00001954"/>
    </source>
</evidence>
<comment type="similarity">
    <text evidence="9">Belongs to the iron/ascorbate-dependent oxidoreductase family.</text>
</comment>
<evidence type="ECO:0000256" key="3">
    <source>
        <dbReference type="ARBA" id="ARBA00007879"/>
    </source>
</evidence>
<evidence type="ECO:0000256" key="2">
    <source>
        <dbReference type="ARBA" id="ARBA00004123"/>
    </source>
</evidence>
<dbReference type="GO" id="GO:0051213">
    <property type="term" value="F:dioxygenase activity"/>
    <property type="evidence" value="ECO:0007669"/>
    <property type="project" value="UniProtKB-KW"/>
</dbReference>
<accession>A0A9Q0M1K7</accession>
<evidence type="ECO:0000256" key="6">
    <source>
        <dbReference type="ARBA" id="ARBA00023002"/>
    </source>
</evidence>
<dbReference type="OMA" id="IFKLWPR"/>
<keyword evidence="8" id="KW-0539">Nucleus</keyword>
<evidence type="ECO:0000256" key="8">
    <source>
        <dbReference type="ARBA" id="ARBA00023242"/>
    </source>
</evidence>
<comment type="similarity">
    <text evidence="3">Belongs to the alkB family.</text>
</comment>
<keyword evidence="12" id="KW-1185">Reference proteome</keyword>
<dbReference type="GO" id="GO:0046872">
    <property type="term" value="F:metal ion binding"/>
    <property type="evidence" value="ECO:0007669"/>
    <property type="project" value="UniProtKB-KW"/>
</dbReference>
<comment type="subcellular location">
    <subcellularLocation>
        <location evidence="2">Nucleus</location>
    </subcellularLocation>
</comment>
<evidence type="ECO:0000259" key="10">
    <source>
        <dbReference type="PROSITE" id="PS51471"/>
    </source>
</evidence>
<protein>
    <recommendedName>
        <fullName evidence="10">Fe2OG dioxygenase domain-containing protein</fullName>
    </recommendedName>
</protein>
<comment type="caution">
    <text evidence="11">The sequence shown here is derived from an EMBL/GenBank/DDBJ whole genome shotgun (WGS) entry which is preliminary data.</text>
</comment>
<dbReference type="InterPro" id="IPR037151">
    <property type="entry name" value="AlkB-like_sf"/>
</dbReference>
<feature type="domain" description="Fe2OG dioxygenase" evidence="10">
    <location>
        <begin position="93"/>
        <end position="243"/>
    </location>
</feature>
<dbReference type="AlphaFoldDB" id="A0A9Q0M1K7"/>
<dbReference type="EMBL" id="JAPWDV010000003">
    <property type="protein sequence ID" value="KAJ6217379.1"/>
    <property type="molecule type" value="Genomic_DNA"/>
</dbReference>
<dbReference type="GO" id="GO:0005634">
    <property type="term" value="C:nucleus"/>
    <property type="evidence" value="ECO:0007669"/>
    <property type="project" value="UniProtKB-SubCell"/>
</dbReference>
<dbReference type="PROSITE" id="PS51471">
    <property type="entry name" value="FE2OG_OXY"/>
    <property type="match status" value="1"/>
</dbReference>
<dbReference type="PANTHER" id="PTHR46030">
    <property type="entry name" value="ALPHA-KETOGLUTARATE-DEPENDENT DIOXYGENASE ALKB HOMOLOG 6"/>
    <property type="match status" value="1"/>
</dbReference>
<dbReference type="PANTHER" id="PTHR46030:SF1">
    <property type="entry name" value="ALPHA-KETOGLUTARATE-DEPENDENT DIOXYGENASE ALKB HOMOLOG 6"/>
    <property type="match status" value="1"/>
</dbReference>
<keyword evidence="7 9" id="KW-0408">Iron</keyword>
<keyword evidence="4 9" id="KW-0479">Metal-binding</keyword>
<gene>
    <name evidence="11" type="ORF">RDWZM_008536</name>
</gene>
<dbReference type="Proteomes" id="UP001142055">
    <property type="component" value="Chromosome 3"/>
</dbReference>
<evidence type="ECO:0000256" key="9">
    <source>
        <dbReference type="RuleBase" id="RU003682"/>
    </source>
</evidence>
<evidence type="ECO:0000256" key="7">
    <source>
        <dbReference type="ARBA" id="ARBA00023004"/>
    </source>
</evidence>
<dbReference type="Gene3D" id="2.60.120.590">
    <property type="entry name" value="Alpha-ketoglutarate-dependent dioxygenase AlkB-like"/>
    <property type="match status" value="1"/>
</dbReference>
<reference evidence="11" key="1">
    <citation type="submission" date="2022-12" db="EMBL/GenBank/DDBJ databases">
        <title>Genome assemblies of Blomia tropicalis.</title>
        <authorList>
            <person name="Cui Y."/>
        </authorList>
    </citation>
    <scope>NUCLEOTIDE SEQUENCE</scope>
    <source>
        <tissue evidence="11">Adult mites</tissue>
    </source>
</reference>
<name>A0A9Q0M1K7_BLOTA</name>
<dbReference type="InterPro" id="IPR005123">
    <property type="entry name" value="Oxoglu/Fe-dep_dioxygenase_dom"/>
</dbReference>
<proteinExistence type="inferred from homology"/>
<evidence type="ECO:0000256" key="5">
    <source>
        <dbReference type="ARBA" id="ARBA00022964"/>
    </source>
</evidence>
<evidence type="ECO:0000256" key="4">
    <source>
        <dbReference type="ARBA" id="ARBA00022723"/>
    </source>
</evidence>
<comment type="cofactor">
    <cofactor evidence="1">
        <name>Fe(2+)</name>
        <dbReference type="ChEBI" id="CHEBI:29033"/>
    </cofactor>
</comment>
<keyword evidence="5" id="KW-0223">Dioxygenase</keyword>
<dbReference type="InterPro" id="IPR032862">
    <property type="entry name" value="ALKBH6"/>
</dbReference>
<evidence type="ECO:0000313" key="11">
    <source>
        <dbReference type="EMBL" id="KAJ6217379.1"/>
    </source>
</evidence>